<sequence>MVNTIITKATGRNKVIDFRDGLVPAHEEDYANLHGAGGRKGKAPVSVIKVYICDYTAGTGESSRTLNANISPELCEQLLEICKGNIGTQVIDPNLAVLKEQRAVNHKLSKSAEMSFGVLNNIVKLLERIVKSDEDGKGVPGLAVLASGAKQLLAKTRDRAAEETAPAGLGPIIVPRHMDFTYSQDRVHAFGQVKDGDMVPVQRLNIFHQTFRGDGQLGNYPWTVKITNAKAPVHFQETGATTFSSSGMIDKQEAFIQISDADMYRMMSRICHYISAWENTVAGEVIKAGLATREQERKAAYNAPAQEG</sequence>
<organism evidence="1 2">
    <name type="scientific">Flavonifractor plautii</name>
    <name type="common">Fusobacterium plautii</name>
    <dbReference type="NCBI Taxonomy" id="292800"/>
    <lineage>
        <taxon>Bacteria</taxon>
        <taxon>Bacillati</taxon>
        <taxon>Bacillota</taxon>
        <taxon>Clostridia</taxon>
        <taxon>Eubacteriales</taxon>
        <taxon>Oscillospiraceae</taxon>
        <taxon>Flavonifractor</taxon>
    </lineage>
</organism>
<dbReference type="Proteomes" id="UP000434475">
    <property type="component" value="Unassembled WGS sequence"/>
</dbReference>
<dbReference type="AlphaFoldDB" id="A0A6I2RCF1"/>
<reference evidence="1 2" key="1">
    <citation type="journal article" date="2019" name="Nat. Med.">
        <title>A library of human gut bacterial isolates paired with longitudinal multiomics data enables mechanistic microbiome research.</title>
        <authorList>
            <person name="Poyet M."/>
            <person name="Groussin M."/>
            <person name="Gibbons S.M."/>
            <person name="Avila-Pacheco J."/>
            <person name="Jiang X."/>
            <person name="Kearney S.M."/>
            <person name="Perrotta A.R."/>
            <person name="Berdy B."/>
            <person name="Zhao S."/>
            <person name="Lieberman T.D."/>
            <person name="Swanson P.K."/>
            <person name="Smith M."/>
            <person name="Roesemann S."/>
            <person name="Alexander J.E."/>
            <person name="Rich S.A."/>
            <person name="Livny J."/>
            <person name="Vlamakis H."/>
            <person name="Clish C."/>
            <person name="Bullock K."/>
            <person name="Deik A."/>
            <person name="Scott J."/>
            <person name="Pierce K.A."/>
            <person name="Xavier R.J."/>
            <person name="Alm E.J."/>
        </authorList>
    </citation>
    <scope>NUCLEOTIDE SEQUENCE [LARGE SCALE GENOMIC DNA]</scope>
    <source>
        <strain evidence="1 2">BIOML-A2</strain>
    </source>
</reference>
<accession>A0A6I2RCF1</accession>
<evidence type="ECO:0000313" key="1">
    <source>
        <dbReference type="EMBL" id="MSB22886.1"/>
    </source>
</evidence>
<comment type="caution">
    <text evidence="1">The sequence shown here is derived from an EMBL/GenBank/DDBJ whole genome shotgun (WGS) entry which is preliminary data.</text>
</comment>
<dbReference type="EMBL" id="WKPR01000057">
    <property type="protein sequence ID" value="MSB22886.1"/>
    <property type="molecule type" value="Genomic_DNA"/>
</dbReference>
<protein>
    <submittedName>
        <fullName evidence="1">Uncharacterized protein</fullName>
    </submittedName>
</protein>
<gene>
    <name evidence="1" type="ORF">GKE97_25870</name>
</gene>
<proteinExistence type="predicted"/>
<name>A0A6I2RCF1_FLAPL</name>
<dbReference type="RefSeq" id="WP_108981978.1">
    <property type="nucleotide sequence ID" value="NZ_WKPR01000057.1"/>
</dbReference>
<evidence type="ECO:0000313" key="2">
    <source>
        <dbReference type="Proteomes" id="UP000434475"/>
    </source>
</evidence>